<organism evidence="1">
    <name type="scientific">Skeletonema marinoi</name>
    <dbReference type="NCBI Taxonomy" id="267567"/>
    <lineage>
        <taxon>Eukaryota</taxon>
        <taxon>Sar</taxon>
        <taxon>Stramenopiles</taxon>
        <taxon>Ochrophyta</taxon>
        <taxon>Bacillariophyta</taxon>
        <taxon>Coscinodiscophyceae</taxon>
        <taxon>Thalassiosirophycidae</taxon>
        <taxon>Thalassiosirales</taxon>
        <taxon>Skeletonemataceae</taxon>
        <taxon>Skeletonema</taxon>
        <taxon>Skeletonema marinoi-dohrnii complex</taxon>
    </lineage>
</organism>
<reference evidence="1" key="1">
    <citation type="submission" date="2021-01" db="EMBL/GenBank/DDBJ databases">
        <authorList>
            <person name="Corre E."/>
            <person name="Pelletier E."/>
            <person name="Niang G."/>
            <person name="Scheremetjew M."/>
            <person name="Finn R."/>
            <person name="Kale V."/>
            <person name="Holt S."/>
            <person name="Cochrane G."/>
            <person name="Meng A."/>
            <person name="Brown T."/>
            <person name="Cohen L."/>
        </authorList>
    </citation>
    <scope>NUCLEOTIDE SEQUENCE</scope>
    <source>
        <strain evidence="1">SM1012Den-03</strain>
    </source>
</reference>
<protein>
    <submittedName>
        <fullName evidence="1">Uncharacterized protein</fullName>
    </submittedName>
</protein>
<dbReference type="InterPro" id="IPR019734">
    <property type="entry name" value="TPR_rpt"/>
</dbReference>
<sequence>MASQTNDIENAMEKLLRCSDDTDDRRLPEVYLSQNNRCKSFGSISDLLNPEEEVKSDVDLYTHATSDLQTLNDMFAKFRPVANKKHIPDQDDAALFAYMEKRSSVSHGPMGRRDSNKSSRSSLSLSSFVDGFDEVEENSRCGSLSSLLGSLGLNLAPDTAEESPFQVAVRKCPSKRGNAVYRRGKKAAEDGEWEKAVYYYHIALVKQRSYYGEDHIYTAETLNCLGLALIQLDELFGAITALEECLHIRQKLFGPGSEECAVTTNHICRVLDRQNGKS</sequence>
<evidence type="ECO:0000313" key="1">
    <source>
        <dbReference type="EMBL" id="CAD9589748.1"/>
    </source>
</evidence>
<gene>
    <name evidence="1" type="ORF">SMAR0320_LOCUS6524</name>
</gene>
<dbReference type="InterPro" id="IPR011990">
    <property type="entry name" value="TPR-like_helical_dom_sf"/>
</dbReference>
<dbReference type="Gene3D" id="1.25.40.10">
    <property type="entry name" value="Tetratricopeptide repeat domain"/>
    <property type="match status" value="1"/>
</dbReference>
<name>A0A7S2PCW3_9STRA</name>
<dbReference type="AlphaFoldDB" id="A0A7S2PCW3"/>
<dbReference type="EMBL" id="HBGZ01009077">
    <property type="protein sequence ID" value="CAD9589748.1"/>
    <property type="molecule type" value="Transcribed_RNA"/>
</dbReference>
<proteinExistence type="predicted"/>
<dbReference type="SMART" id="SM00028">
    <property type="entry name" value="TPR"/>
    <property type="match status" value="2"/>
</dbReference>
<accession>A0A7S2PCW3</accession>
<dbReference type="Pfam" id="PF13374">
    <property type="entry name" value="TPR_10"/>
    <property type="match status" value="1"/>
</dbReference>
<dbReference type="SUPFAM" id="SSF48452">
    <property type="entry name" value="TPR-like"/>
    <property type="match status" value="1"/>
</dbReference>